<feature type="domain" description="Glycosyl transferase family 1" evidence="2">
    <location>
        <begin position="243"/>
        <end position="361"/>
    </location>
</feature>
<evidence type="ECO:0000313" key="5">
    <source>
        <dbReference type="Proteomes" id="UP000196531"/>
    </source>
</evidence>
<accession>A0A1Y5FAN7</accession>
<dbReference type="GO" id="GO:0016757">
    <property type="term" value="F:glycosyltransferase activity"/>
    <property type="evidence" value="ECO:0007669"/>
    <property type="project" value="InterPro"/>
</dbReference>
<sequence length="447" mass="49854">MKKTSLLIFCLILFSSCATKLKVRSRSVASVDQTSCTNVINSLMSNNHHKISKLKSTGRPIILVTDTSLEMSNGVVTVVKKMTAELDELGIPYRFISPENVPGYVIKSEKAQGTGIHYLSHKMLRDILKKENPMAIHLVTEGMIGESVRKYALEQGIPFSTFYHTAWPEFFHEMFNLPVALGEKYVSRFHKTADTVMSATDSMVKRLKEIGIPENKLKIRSHGVDIKHFHPRKKADFLPEVKEVFENNEGPFSLFVGRISPEKNIQDFLDADTEGTKIIVGDGPLLESFRAAQAKGKYKNVVFTGRQGGEKLAQFYSGADVFVFPSKSDTFGLVQLEALASGTPVAAYPVQGPIDVITPEIGSLNDNLEIAIREALKVDPLKARAFAENYSWKHTALQFVEQIHEIPQSTIENLSAKMPMYQKVPLMTTAAGTVYAIIYYVDEELDK</sequence>
<evidence type="ECO:0000313" key="4">
    <source>
        <dbReference type="EMBL" id="OUR96551.1"/>
    </source>
</evidence>
<comment type="caution">
    <text evidence="4">The sequence shown here is derived from an EMBL/GenBank/DDBJ whole genome shotgun (WGS) entry which is preliminary data.</text>
</comment>
<dbReference type="Pfam" id="PF13439">
    <property type="entry name" value="Glyco_transf_4"/>
    <property type="match status" value="1"/>
</dbReference>
<dbReference type="SUPFAM" id="SSF53756">
    <property type="entry name" value="UDP-Glycosyltransferase/glycogen phosphorylase"/>
    <property type="match status" value="1"/>
</dbReference>
<dbReference type="Gene3D" id="3.40.50.2000">
    <property type="entry name" value="Glycogen Phosphorylase B"/>
    <property type="match status" value="2"/>
</dbReference>
<evidence type="ECO:0000259" key="3">
    <source>
        <dbReference type="Pfam" id="PF13439"/>
    </source>
</evidence>
<name>A0A1Y5FAN7_9BACT</name>
<organism evidence="4 5">
    <name type="scientific">Halobacteriovorax marinus</name>
    <dbReference type="NCBI Taxonomy" id="97084"/>
    <lineage>
        <taxon>Bacteria</taxon>
        <taxon>Pseudomonadati</taxon>
        <taxon>Bdellovibrionota</taxon>
        <taxon>Bacteriovoracia</taxon>
        <taxon>Bacteriovoracales</taxon>
        <taxon>Halobacteriovoraceae</taxon>
        <taxon>Halobacteriovorax</taxon>
    </lineage>
</organism>
<dbReference type="PANTHER" id="PTHR45947:SF3">
    <property type="entry name" value="SULFOQUINOVOSYL TRANSFERASE SQD2"/>
    <property type="match status" value="1"/>
</dbReference>
<dbReference type="AlphaFoldDB" id="A0A1Y5FAN7"/>
<dbReference type="Pfam" id="PF00534">
    <property type="entry name" value="Glycos_transf_1"/>
    <property type="match status" value="1"/>
</dbReference>
<evidence type="ECO:0000256" key="1">
    <source>
        <dbReference type="SAM" id="SignalP"/>
    </source>
</evidence>
<dbReference type="InterPro" id="IPR001296">
    <property type="entry name" value="Glyco_trans_1"/>
</dbReference>
<evidence type="ECO:0008006" key="6">
    <source>
        <dbReference type="Google" id="ProtNLM"/>
    </source>
</evidence>
<feature type="domain" description="Glycosyltransferase subfamily 4-like N-terminal" evidence="3">
    <location>
        <begin position="73"/>
        <end position="227"/>
    </location>
</feature>
<protein>
    <recommendedName>
        <fullName evidence="6">Glycosyl transferase</fullName>
    </recommendedName>
</protein>
<dbReference type="EMBL" id="MAAO01000006">
    <property type="protein sequence ID" value="OUR96551.1"/>
    <property type="molecule type" value="Genomic_DNA"/>
</dbReference>
<proteinExistence type="predicted"/>
<feature type="chain" id="PRO_5012960933" description="Glycosyl transferase" evidence="1">
    <location>
        <begin position="21"/>
        <end position="447"/>
    </location>
</feature>
<feature type="signal peptide" evidence="1">
    <location>
        <begin position="1"/>
        <end position="20"/>
    </location>
</feature>
<dbReference type="PANTHER" id="PTHR45947">
    <property type="entry name" value="SULFOQUINOVOSYL TRANSFERASE SQD2"/>
    <property type="match status" value="1"/>
</dbReference>
<dbReference type="InterPro" id="IPR050194">
    <property type="entry name" value="Glycosyltransferase_grp1"/>
</dbReference>
<dbReference type="InterPro" id="IPR028098">
    <property type="entry name" value="Glyco_trans_4-like_N"/>
</dbReference>
<evidence type="ECO:0000259" key="2">
    <source>
        <dbReference type="Pfam" id="PF00534"/>
    </source>
</evidence>
<keyword evidence="1" id="KW-0732">Signal</keyword>
<dbReference type="Proteomes" id="UP000196531">
    <property type="component" value="Unassembled WGS sequence"/>
</dbReference>
<dbReference type="PROSITE" id="PS51257">
    <property type="entry name" value="PROKAR_LIPOPROTEIN"/>
    <property type="match status" value="1"/>
</dbReference>
<reference evidence="5" key="1">
    <citation type="journal article" date="2017" name="Proc. Natl. Acad. Sci. U.S.A.">
        <title>Simulation of Deepwater Horizon oil plume reveals substrate specialization within a complex community of hydrocarbon-degraders.</title>
        <authorList>
            <person name="Hu P."/>
            <person name="Dubinsky E.A."/>
            <person name="Probst A.J."/>
            <person name="Wang J."/>
            <person name="Sieber C.M.K."/>
            <person name="Tom L.M."/>
            <person name="Gardinali P."/>
            <person name="Banfield J.F."/>
            <person name="Atlas R.M."/>
            <person name="Andersen G.L."/>
        </authorList>
    </citation>
    <scope>NUCLEOTIDE SEQUENCE [LARGE SCALE GENOMIC DNA]</scope>
</reference>
<gene>
    <name evidence="4" type="ORF">A9Q84_09385</name>
</gene>